<dbReference type="OrthoDB" id="2103397at2759"/>
<reference evidence="1 2" key="1">
    <citation type="submission" date="2019-09" db="EMBL/GenBank/DDBJ databases">
        <title>Draft genome of the ectomycorrhizal ascomycete Sphaerosporella brunnea.</title>
        <authorList>
            <consortium name="DOE Joint Genome Institute"/>
            <person name="Benucci G.M."/>
            <person name="Marozzi G."/>
            <person name="Antonielli L."/>
            <person name="Sanchez S."/>
            <person name="Marco P."/>
            <person name="Wang X."/>
            <person name="Falini L.B."/>
            <person name="Barry K."/>
            <person name="Haridas S."/>
            <person name="Lipzen A."/>
            <person name="Labutti K."/>
            <person name="Grigoriev I.V."/>
            <person name="Murat C."/>
            <person name="Martin F."/>
            <person name="Albertini E."/>
            <person name="Donnini D."/>
            <person name="Bonito G."/>
        </authorList>
    </citation>
    <scope>NUCLEOTIDE SEQUENCE [LARGE SCALE GENOMIC DNA]</scope>
    <source>
        <strain evidence="1 2">Sb_GMNB300</strain>
    </source>
</reference>
<dbReference type="EMBL" id="VXIS01000004">
    <property type="protein sequence ID" value="KAA8914683.1"/>
    <property type="molecule type" value="Genomic_DNA"/>
</dbReference>
<organism evidence="1 2">
    <name type="scientific">Sphaerosporella brunnea</name>
    <dbReference type="NCBI Taxonomy" id="1250544"/>
    <lineage>
        <taxon>Eukaryota</taxon>
        <taxon>Fungi</taxon>
        <taxon>Dikarya</taxon>
        <taxon>Ascomycota</taxon>
        <taxon>Pezizomycotina</taxon>
        <taxon>Pezizomycetes</taxon>
        <taxon>Pezizales</taxon>
        <taxon>Pyronemataceae</taxon>
        <taxon>Sphaerosporella</taxon>
    </lineage>
</organism>
<gene>
    <name evidence="1" type="ORF">FN846DRAFT_770923</name>
</gene>
<keyword evidence="2" id="KW-1185">Reference proteome</keyword>
<accession>A0A5J5FBD8</accession>
<evidence type="ECO:0000313" key="2">
    <source>
        <dbReference type="Proteomes" id="UP000326924"/>
    </source>
</evidence>
<dbReference type="AlphaFoldDB" id="A0A5J5FBD8"/>
<proteinExistence type="predicted"/>
<sequence length="191" mass="22008">MDLSVEIEDRRTDELRKFRISGKPDWAFAQGDRKNSGSGTVLIAIEAKNPATIGLARNQLLTYLVIMRQLRKQEQKIVDHVQGFYSDGKNYRFMYIGGEGKVYESKNFDTRFEEELKVAFNWILDMMHSAAKSSPNTSPTKPGQAQESELSDFENRVFLHLYEPQKNDDETCDDETYDCDLDADGMITDEW</sequence>
<protein>
    <submittedName>
        <fullName evidence="1">Uncharacterized protein</fullName>
    </submittedName>
</protein>
<evidence type="ECO:0000313" key="1">
    <source>
        <dbReference type="EMBL" id="KAA8914683.1"/>
    </source>
</evidence>
<name>A0A5J5FBD8_9PEZI</name>
<dbReference type="Proteomes" id="UP000326924">
    <property type="component" value="Unassembled WGS sequence"/>
</dbReference>
<dbReference type="InParanoid" id="A0A5J5FBD8"/>
<comment type="caution">
    <text evidence="1">The sequence shown here is derived from an EMBL/GenBank/DDBJ whole genome shotgun (WGS) entry which is preliminary data.</text>
</comment>